<proteinExistence type="predicted"/>
<accession>A0ABP7ZQV6</accession>
<keyword evidence="3" id="KW-1185">Reference proteome</keyword>
<evidence type="ECO:0000313" key="2">
    <source>
        <dbReference type="EMBL" id="GAA4168255.1"/>
    </source>
</evidence>
<protein>
    <submittedName>
        <fullName evidence="2">Uncharacterized protein</fullName>
    </submittedName>
</protein>
<dbReference type="Proteomes" id="UP001501079">
    <property type="component" value="Unassembled WGS sequence"/>
</dbReference>
<feature type="region of interest" description="Disordered" evidence="1">
    <location>
        <begin position="1"/>
        <end position="23"/>
    </location>
</feature>
<gene>
    <name evidence="2" type="ORF">GCM10022287_03050</name>
</gene>
<name>A0ABP7ZQV6_9MICO</name>
<dbReference type="EMBL" id="BAABBW010000001">
    <property type="protein sequence ID" value="GAA4168255.1"/>
    <property type="molecule type" value="Genomic_DNA"/>
</dbReference>
<evidence type="ECO:0000313" key="3">
    <source>
        <dbReference type="Proteomes" id="UP001501079"/>
    </source>
</evidence>
<organism evidence="2 3">
    <name type="scientific">Gryllotalpicola koreensis</name>
    <dbReference type="NCBI Taxonomy" id="993086"/>
    <lineage>
        <taxon>Bacteria</taxon>
        <taxon>Bacillati</taxon>
        <taxon>Actinomycetota</taxon>
        <taxon>Actinomycetes</taxon>
        <taxon>Micrococcales</taxon>
        <taxon>Microbacteriaceae</taxon>
        <taxon>Gryllotalpicola</taxon>
    </lineage>
</organism>
<comment type="caution">
    <text evidence="2">The sequence shown here is derived from an EMBL/GenBank/DDBJ whole genome shotgun (WGS) entry which is preliminary data.</text>
</comment>
<evidence type="ECO:0000256" key="1">
    <source>
        <dbReference type="SAM" id="MobiDB-lite"/>
    </source>
</evidence>
<feature type="compositionally biased region" description="Polar residues" evidence="1">
    <location>
        <begin position="10"/>
        <end position="23"/>
    </location>
</feature>
<sequence length="78" mass="8003">MRAAIVSLSAEPSDSATSRPCASKTTSAYSGVVDVGGTIGTLRPYPAVARVKRQGPPGWPAGLVMRSNGVTLIAAEWC</sequence>
<reference evidence="3" key="1">
    <citation type="journal article" date="2019" name="Int. J. Syst. Evol. Microbiol.">
        <title>The Global Catalogue of Microorganisms (GCM) 10K type strain sequencing project: providing services to taxonomists for standard genome sequencing and annotation.</title>
        <authorList>
            <consortium name="The Broad Institute Genomics Platform"/>
            <consortium name="The Broad Institute Genome Sequencing Center for Infectious Disease"/>
            <person name="Wu L."/>
            <person name="Ma J."/>
        </authorList>
    </citation>
    <scope>NUCLEOTIDE SEQUENCE [LARGE SCALE GENOMIC DNA]</scope>
    <source>
        <strain evidence="3">JCM 17591</strain>
    </source>
</reference>